<dbReference type="PANTHER" id="PTHR33204:SF37">
    <property type="entry name" value="HTH-TYPE TRANSCRIPTIONAL REGULATOR YODB"/>
    <property type="match status" value="1"/>
</dbReference>
<dbReference type="PANTHER" id="PTHR33204">
    <property type="entry name" value="TRANSCRIPTIONAL REGULATOR, MARR FAMILY"/>
    <property type="match status" value="1"/>
</dbReference>
<name>A0A222VW93_9PSEU</name>
<reference evidence="1 2" key="1">
    <citation type="submission" date="2016-10" db="EMBL/GenBank/DDBJ databases">
        <authorList>
            <person name="de Groot N.N."/>
        </authorList>
    </citation>
    <scope>NUCLEOTIDE SEQUENCE [LARGE SCALE GENOMIC DNA]</scope>
    <source>
        <strain evidence="1 2">CGMCC 4.5506</strain>
    </source>
</reference>
<dbReference type="InterPro" id="IPR002577">
    <property type="entry name" value="HTH_HxlR"/>
</dbReference>
<organism evidence="1 2">
    <name type="scientific">Prauserella marina</name>
    <dbReference type="NCBI Taxonomy" id="530584"/>
    <lineage>
        <taxon>Bacteria</taxon>
        <taxon>Bacillati</taxon>
        <taxon>Actinomycetota</taxon>
        <taxon>Actinomycetes</taxon>
        <taxon>Pseudonocardiales</taxon>
        <taxon>Pseudonocardiaceae</taxon>
        <taxon>Prauserella</taxon>
    </lineage>
</organism>
<proteinExistence type="predicted"/>
<dbReference type="PROSITE" id="PS51118">
    <property type="entry name" value="HTH_HXLR"/>
    <property type="match status" value="1"/>
</dbReference>
<gene>
    <name evidence="1" type="ORF">SAMN05421630_111105</name>
</gene>
<dbReference type="RefSeq" id="WP_245865450.1">
    <property type="nucleotide sequence ID" value="NZ_CP016353.1"/>
</dbReference>
<keyword evidence="2" id="KW-1185">Reference proteome</keyword>
<dbReference type="Gene3D" id="1.10.10.10">
    <property type="entry name" value="Winged helix-like DNA-binding domain superfamily/Winged helix DNA-binding domain"/>
    <property type="match status" value="1"/>
</dbReference>
<dbReference type="GO" id="GO:0003677">
    <property type="term" value="F:DNA binding"/>
    <property type="evidence" value="ECO:0007669"/>
    <property type="project" value="UniProtKB-KW"/>
</dbReference>
<evidence type="ECO:0000313" key="1">
    <source>
        <dbReference type="EMBL" id="SDD69034.1"/>
    </source>
</evidence>
<dbReference type="InterPro" id="IPR036390">
    <property type="entry name" value="WH_DNA-bd_sf"/>
</dbReference>
<dbReference type="AlphaFoldDB" id="A0A222VW93"/>
<keyword evidence="1" id="KW-0238">DNA-binding</keyword>
<dbReference type="EMBL" id="FMZE01000011">
    <property type="protein sequence ID" value="SDD69034.1"/>
    <property type="molecule type" value="Genomic_DNA"/>
</dbReference>
<dbReference type="STRING" id="530584.SAMN05421630_111105"/>
<sequence length="122" mass="13198">MSDGFDPELVPDARGATRRPEPECPVEVALAAISGRWTTLVLRELTAGPRSFGELRAALPTVSAKVLTDRLAELTRRGLVGKEVHAGFPTRTSYQLTTAGKRLRPLLVELYRTGAALLAETT</sequence>
<dbReference type="InterPro" id="IPR036388">
    <property type="entry name" value="WH-like_DNA-bd_sf"/>
</dbReference>
<dbReference type="SUPFAM" id="SSF46785">
    <property type="entry name" value="Winged helix' DNA-binding domain"/>
    <property type="match status" value="1"/>
</dbReference>
<dbReference type="KEGG" id="pmad:BAY61_26605"/>
<dbReference type="Pfam" id="PF01638">
    <property type="entry name" value="HxlR"/>
    <property type="match status" value="1"/>
</dbReference>
<protein>
    <submittedName>
        <fullName evidence="1">DNA-binding transcriptional regulator, HxlR family</fullName>
    </submittedName>
</protein>
<dbReference type="Proteomes" id="UP000199494">
    <property type="component" value="Unassembled WGS sequence"/>
</dbReference>
<accession>A0A222VW93</accession>
<evidence type="ECO:0000313" key="2">
    <source>
        <dbReference type="Proteomes" id="UP000199494"/>
    </source>
</evidence>